<evidence type="ECO:0000313" key="2">
    <source>
        <dbReference type="Proteomes" id="UP000031670"/>
    </source>
</evidence>
<gene>
    <name evidence="1" type="ORF">JCM19232_4515</name>
</gene>
<comment type="caution">
    <text evidence="1">The sequence shown here is derived from an EMBL/GenBank/DDBJ whole genome shotgun (WGS) entry which is preliminary data.</text>
</comment>
<dbReference type="AlphaFoldDB" id="A0A0B8PIE6"/>
<protein>
    <submittedName>
        <fullName evidence="1">Uncharacterized protein</fullName>
    </submittedName>
</protein>
<reference evidence="1 2" key="1">
    <citation type="submission" date="2015-01" db="EMBL/GenBank/DDBJ databases">
        <title>Vibrio sp. C5 JCM 19232 whole genome shotgun sequence.</title>
        <authorList>
            <person name="Sawabe T."/>
            <person name="Meirelles P."/>
            <person name="Feng G."/>
            <person name="Sayaka M."/>
            <person name="Hattori M."/>
            <person name="Ohkuma M."/>
        </authorList>
    </citation>
    <scope>NUCLEOTIDE SEQUENCE [LARGE SCALE GENOMIC DNA]</scope>
    <source>
        <strain evidence="1 2">JCM19232</strain>
    </source>
</reference>
<dbReference type="Proteomes" id="UP000031670">
    <property type="component" value="Unassembled WGS sequence"/>
</dbReference>
<reference evidence="1 2" key="2">
    <citation type="submission" date="2015-01" db="EMBL/GenBank/DDBJ databases">
        <authorList>
            <consortium name="NBRP consortium"/>
            <person name="Sawabe T."/>
            <person name="Meirelles P."/>
            <person name="Feng G."/>
            <person name="Sayaka M."/>
            <person name="Hattori M."/>
            <person name="Ohkuma M."/>
        </authorList>
    </citation>
    <scope>NUCLEOTIDE SEQUENCE [LARGE SCALE GENOMIC DNA]</scope>
    <source>
        <strain evidence="1 2">JCM19232</strain>
    </source>
</reference>
<dbReference type="EMBL" id="BBSA01000007">
    <property type="protein sequence ID" value="GAM62838.1"/>
    <property type="molecule type" value="Genomic_DNA"/>
</dbReference>
<sequence>MKITQEVREFAAKNETQTIELESAEQGMEKMSAEFRAKGAAIYHEATD</sequence>
<name>A0A0B8PIE6_9VIBR</name>
<accession>A0A0B8PIE6</accession>
<organism evidence="1 2">
    <name type="scientific">Vibrio ishigakensis</name>
    <dbReference type="NCBI Taxonomy" id="1481914"/>
    <lineage>
        <taxon>Bacteria</taxon>
        <taxon>Pseudomonadati</taxon>
        <taxon>Pseudomonadota</taxon>
        <taxon>Gammaproteobacteria</taxon>
        <taxon>Vibrionales</taxon>
        <taxon>Vibrionaceae</taxon>
        <taxon>Vibrio</taxon>
    </lineage>
</organism>
<evidence type="ECO:0000313" key="1">
    <source>
        <dbReference type="EMBL" id="GAM62838.1"/>
    </source>
</evidence>
<proteinExistence type="predicted"/>